<dbReference type="EMBL" id="CAJVPK010004050">
    <property type="protein sequence ID" value="CAG8633440.1"/>
    <property type="molecule type" value="Genomic_DNA"/>
</dbReference>
<name>A0A9N9GTQ7_9GLOM</name>
<dbReference type="AlphaFoldDB" id="A0A9N9GTQ7"/>
<feature type="non-terminal residue" evidence="1">
    <location>
        <position position="1"/>
    </location>
</feature>
<comment type="caution">
    <text evidence="1">The sequence shown here is derived from an EMBL/GenBank/DDBJ whole genome shotgun (WGS) entry which is preliminary data.</text>
</comment>
<organism evidence="1 2">
    <name type="scientific">Diversispora eburnea</name>
    <dbReference type="NCBI Taxonomy" id="1213867"/>
    <lineage>
        <taxon>Eukaryota</taxon>
        <taxon>Fungi</taxon>
        <taxon>Fungi incertae sedis</taxon>
        <taxon>Mucoromycota</taxon>
        <taxon>Glomeromycotina</taxon>
        <taxon>Glomeromycetes</taxon>
        <taxon>Diversisporales</taxon>
        <taxon>Diversisporaceae</taxon>
        <taxon>Diversispora</taxon>
    </lineage>
</organism>
<keyword evidence="2" id="KW-1185">Reference proteome</keyword>
<dbReference type="Proteomes" id="UP000789706">
    <property type="component" value="Unassembled WGS sequence"/>
</dbReference>
<protein>
    <submittedName>
        <fullName evidence="1">9740_t:CDS:1</fullName>
    </submittedName>
</protein>
<gene>
    <name evidence="1" type="ORF">DEBURN_LOCUS10872</name>
</gene>
<reference evidence="1" key="1">
    <citation type="submission" date="2021-06" db="EMBL/GenBank/DDBJ databases">
        <authorList>
            <person name="Kallberg Y."/>
            <person name="Tangrot J."/>
            <person name="Rosling A."/>
        </authorList>
    </citation>
    <scope>NUCLEOTIDE SEQUENCE</scope>
    <source>
        <strain evidence="1">AZ414A</strain>
    </source>
</reference>
<evidence type="ECO:0000313" key="1">
    <source>
        <dbReference type="EMBL" id="CAG8633440.1"/>
    </source>
</evidence>
<proteinExistence type="predicted"/>
<accession>A0A9N9GTQ7</accession>
<sequence length="45" mass="5073">CSSCVEVQNHLHEQENIDISATAIWCKLGNDGLVLRVKKKKTSFE</sequence>
<evidence type="ECO:0000313" key="2">
    <source>
        <dbReference type="Proteomes" id="UP000789706"/>
    </source>
</evidence>